<dbReference type="EC" id="2.4.-.-" evidence="2"/>
<dbReference type="InterPro" id="IPR029044">
    <property type="entry name" value="Nucleotide-diphossugar_trans"/>
</dbReference>
<dbReference type="Proteomes" id="UP000824055">
    <property type="component" value="Unassembled WGS sequence"/>
</dbReference>
<keyword evidence="2" id="KW-0328">Glycosyltransferase</keyword>
<name>A0A9D2JVI6_9BACT</name>
<accession>A0A9D2JVI6</accession>
<keyword evidence="2" id="KW-0808">Transferase</keyword>
<reference evidence="2" key="2">
    <citation type="submission" date="2021-04" db="EMBL/GenBank/DDBJ databases">
        <authorList>
            <person name="Gilroy R."/>
        </authorList>
    </citation>
    <scope>NUCLEOTIDE SEQUENCE</scope>
    <source>
        <strain evidence="2">ChiHecec3B27-8219</strain>
    </source>
</reference>
<evidence type="ECO:0000259" key="1">
    <source>
        <dbReference type="Pfam" id="PF00535"/>
    </source>
</evidence>
<evidence type="ECO:0000313" key="3">
    <source>
        <dbReference type="Proteomes" id="UP000824055"/>
    </source>
</evidence>
<dbReference type="EMBL" id="DXBE01000037">
    <property type="protein sequence ID" value="HIZ69185.1"/>
    <property type="molecule type" value="Genomic_DNA"/>
</dbReference>
<dbReference type="PANTHER" id="PTHR22916">
    <property type="entry name" value="GLYCOSYLTRANSFERASE"/>
    <property type="match status" value="1"/>
</dbReference>
<dbReference type="InterPro" id="IPR001173">
    <property type="entry name" value="Glyco_trans_2-like"/>
</dbReference>
<dbReference type="GO" id="GO:0016758">
    <property type="term" value="F:hexosyltransferase activity"/>
    <property type="evidence" value="ECO:0007669"/>
    <property type="project" value="UniProtKB-ARBA"/>
</dbReference>
<sequence>MKSASVSVVICTYNGAKYLREQLDSILRQDYPAAEIIAQDDASTDGTMDILSDYARRYPQLKVFRNASSLGVNRNFFSAMRRATGDYIAISDQDDRWLPNKLSAQLQAIGDKLLCACHSRPFSDNGAYAHYDPRLPNTSLIRLLFNSLPGHTLLFRKELLTDIMPRDNELYHVSYYDVALCLAAAAKDSIAFADEALVDHRRHTSAATYSDFHHSLPGVGNFLYILFWSLRHYRQVRPKACRYWHARLAYLSAIPAETEVHQEAIRLLQLELRPGPWAALQLQRHLLRNRHRLFHTPGSSPVKWARAALYPLMQYYVYR</sequence>
<reference evidence="2" key="1">
    <citation type="journal article" date="2021" name="PeerJ">
        <title>Extensive microbial diversity within the chicken gut microbiome revealed by metagenomics and culture.</title>
        <authorList>
            <person name="Gilroy R."/>
            <person name="Ravi A."/>
            <person name="Getino M."/>
            <person name="Pursley I."/>
            <person name="Horton D.L."/>
            <person name="Alikhan N.F."/>
            <person name="Baker D."/>
            <person name="Gharbi K."/>
            <person name="Hall N."/>
            <person name="Watson M."/>
            <person name="Adriaenssens E.M."/>
            <person name="Foster-Nyarko E."/>
            <person name="Jarju S."/>
            <person name="Secka A."/>
            <person name="Antonio M."/>
            <person name="Oren A."/>
            <person name="Chaudhuri R.R."/>
            <person name="La Ragione R."/>
            <person name="Hildebrand F."/>
            <person name="Pallen M.J."/>
        </authorList>
    </citation>
    <scope>NUCLEOTIDE SEQUENCE</scope>
    <source>
        <strain evidence="2">ChiHecec3B27-8219</strain>
    </source>
</reference>
<dbReference type="Pfam" id="PF00535">
    <property type="entry name" value="Glycos_transf_2"/>
    <property type="match status" value="1"/>
</dbReference>
<dbReference type="PANTHER" id="PTHR22916:SF3">
    <property type="entry name" value="UDP-GLCNAC:BETAGAL BETA-1,3-N-ACETYLGLUCOSAMINYLTRANSFERASE-LIKE PROTEIN 1"/>
    <property type="match status" value="1"/>
</dbReference>
<dbReference type="SUPFAM" id="SSF53448">
    <property type="entry name" value="Nucleotide-diphospho-sugar transferases"/>
    <property type="match status" value="1"/>
</dbReference>
<gene>
    <name evidence="2" type="ORF">H9966_04760</name>
</gene>
<dbReference type="Gene3D" id="3.90.550.10">
    <property type="entry name" value="Spore Coat Polysaccharide Biosynthesis Protein SpsA, Chain A"/>
    <property type="match status" value="1"/>
</dbReference>
<comment type="caution">
    <text evidence="2">The sequence shown here is derived from an EMBL/GenBank/DDBJ whole genome shotgun (WGS) entry which is preliminary data.</text>
</comment>
<dbReference type="AlphaFoldDB" id="A0A9D2JVI6"/>
<evidence type="ECO:0000313" key="2">
    <source>
        <dbReference type="EMBL" id="HIZ69185.1"/>
    </source>
</evidence>
<organism evidence="2 3">
    <name type="scientific">Candidatus Prevotella avicola</name>
    <dbReference type="NCBI Taxonomy" id="2838738"/>
    <lineage>
        <taxon>Bacteria</taxon>
        <taxon>Pseudomonadati</taxon>
        <taxon>Bacteroidota</taxon>
        <taxon>Bacteroidia</taxon>
        <taxon>Bacteroidales</taxon>
        <taxon>Prevotellaceae</taxon>
        <taxon>Prevotella</taxon>
    </lineage>
</organism>
<proteinExistence type="predicted"/>
<protein>
    <submittedName>
        <fullName evidence="2">Glycosyltransferase</fullName>
        <ecNumber evidence="2">2.4.-.-</ecNumber>
    </submittedName>
</protein>
<feature type="domain" description="Glycosyltransferase 2-like" evidence="1">
    <location>
        <begin position="7"/>
        <end position="148"/>
    </location>
</feature>